<evidence type="ECO:0000256" key="2">
    <source>
        <dbReference type="ARBA" id="ARBA00022763"/>
    </source>
</evidence>
<dbReference type="OrthoDB" id="416437at2759"/>
<evidence type="ECO:0000256" key="7">
    <source>
        <dbReference type="ARBA" id="ARBA00023204"/>
    </source>
</evidence>
<organism evidence="10 11">
    <name type="scientific">Holothuria leucospilota</name>
    <name type="common">Black long sea cucumber</name>
    <name type="synonym">Mertensiothuria leucospilota</name>
    <dbReference type="NCBI Taxonomy" id="206669"/>
    <lineage>
        <taxon>Eukaryota</taxon>
        <taxon>Metazoa</taxon>
        <taxon>Echinodermata</taxon>
        <taxon>Eleutherozoa</taxon>
        <taxon>Echinozoa</taxon>
        <taxon>Holothuroidea</taxon>
        <taxon>Aspidochirotacea</taxon>
        <taxon>Aspidochirotida</taxon>
        <taxon>Holothuriidae</taxon>
        <taxon>Holothuria</taxon>
    </lineage>
</organism>
<dbReference type="InterPro" id="IPR027417">
    <property type="entry name" value="P-loop_NTPase"/>
</dbReference>
<evidence type="ECO:0000256" key="4">
    <source>
        <dbReference type="ARBA" id="ARBA00022806"/>
    </source>
</evidence>
<keyword evidence="2" id="KW-0227">DNA damage</keyword>
<dbReference type="Gene3D" id="3.40.50.300">
    <property type="entry name" value="P-loop containing nucleotide triphosphate hydrolases"/>
    <property type="match status" value="1"/>
</dbReference>
<evidence type="ECO:0000256" key="1">
    <source>
        <dbReference type="ARBA" id="ARBA00022741"/>
    </source>
</evidence>
<dbReference type="InterPro" id="IPR051055">
    <property type="entry name" value="PIF1_helicase"/>
</dbReference>
<accession>A0A9Q1C8Q9</accession>
<proteinExistence type="predicted"/>
<keyword evidence="1" id="KW-0547">Nucleotide-binding</keyword>
<keyword evidence="6" id="KW-0238">DNA-binding</keyword>
<evidence type="ECO:0000256" key="3">
    <source>
        <dbReference type="ARBA" id="ARBA00022801"/>
    </source>
</evidence>
<dbReference type="GO" id="GO:0004386">
    <property type="term" value="F:helicase activity"/>
    <property type="evidence" value="ECO:0007669"/>
    <property type="project" value="UniProtKB-KW"/>
</dbReference>
<evidence type="ECO:0000259" key="9">
    <source>
        <dbReference type="Pfam" id="PF21530"/>
    </source>
</evidence>
<dbReference type="PANTHER" id="PTHR47642:SF5">
    <property type="entry name" value="ATP-DEPENDENT DNA HELICASE"/>
    <property type="match status" value="1"/>
</dbReference>
<keyword evidence="3" id="KW-0378">Hydrolase</keyword>
<sequence length="361" mass="40124">MLELRVVKDIPDNVPFIAAKKAVVDAHNIKMLHSLQSRVEFIEAVDIIGTANATLKKLLKPTPNAKSTLPAELNIAIGARVMLTTNLDVADGLVNGVTGKVTGIVHGNLPNNQPEAICILFDNPRIGANCRRKYLPPANVAQGSVVILPHKEIYQIRLQHVTRQQFPLKLAWAFTIHKVQGMTMERATVSFTGIFQAGMAYVALSRVVTLGGLYLTDFDSNLIYCNAEDELPRQVHVRGERVPVRTILLEDREAKVKVALWRNESGAQIQAGDFVSIQNVMDISEEIIAYIEDENDMIHLLLASNEMLSTNIELLKTTFNIEDDNWQPVLEAFIPFKANMTVKEGEITRINIQSVANMDNP</sequence>
<name>A0A9Q1C8Q9_HOLLE</name>
<keyword evidence="8" id="KW-0413">Isomerase</keyword>
<evidence type="ECO:0000256" key="6">
    <source>
        <dbReference type="ARBA" id="ARBA00023125"/>
    </source>
</evidence>
<dbReference type="InterPro" id="IPR049163">
    <property type="entry name" value="Pif1-like_2B_dom"/>
</dbReference>
<feature type="domain" description="DNA helicase Pif1-like 2B" evidence="9">
    <location>
        <begin position="71"/>
        <end position="103"/>
    </location>
</feature>
<dbReference type="AlphaFoldDB" id="A0A9Q1C8Q9"/>
<evidence type="ECO:0000256" key="8">
    <source>
        <dbReference type="ARBA" id="ARBA00023235"/>
    </source>
</evidence>
<dbReference type="Gene3D" id="2.30.30.940">
    <property type="match status" value="1"/>
</dbReference>
<keyword evidence="7" id="KW-0234">DNA repair</keyword>
<reference evidence="10" key="1">
    <citation type="submission" date="2021-10" db="EMBL/GenBank/DDBJ databases">
        <title>Tropical sea cucumber genome reveals ecological adaptation and Cuvierian tubules defense mechanism.</title>
        <authorList>
            <person name="Chen T."/>
        </authorList>
    </citation>
    <scope>NUCLEOTIDE SEQUENCE</scope>
    <source>
        <strain evidence="10">Nanhai2018</strain>
        <tissue evidence="10">Muscle</tissue>
    </source>
</reference>
<evidence type="ECO:0000256" key="5">
    <source>
        <dbReference type="ARBA" id="ARBA00022840"/>
    </source>
</evidence>
<keyword evidence="4 10" id="KW-0347">Helicase</keyword>
<dbReference type="SUPFAM" id="SSF52540">
    <property type="entry name" value="P-loop containing nucleoside triphosphate hydrolases"/>
    <property type="match status" value="1"/>
</dbReference>
<dbReference type="EMBL" id="JAIZAY010000006">
    <property type="protein sequence ID" value="KAJ8040056.1"/>
    <property type="molecule type" value="Genomic_DNA"/>
</dbReference>
<dbReference type="PANTHER" id="PTHR47642">
    <property type="entry name" value="ATP-DEPENDENT DNA HELICASE"/>
    <property type="match status" value="1"/>
</dbReference>
<protein>
    <submittedName>
        <fullName evidence="10">ATP-dependent DNA helicase PIF1</fullName>
    </submittedName>
</protein>
<keyword evidence="5" id="KW-0067">ATP-binding</keyword>
<evidence type="ECO:0000313" key="10">
    <source>
        <dbReference type="EMBL" id="KAJ8040056.1"/>
    </source>
</evidence>
<dbReference type="Pfam" id="PF21530">
    <property type="entry name" value="Pif1_2B_dom"/>
    <property type="match status" value="1"/>
</dbReference>
<comment type="caution">
    <text evidence="10">The sequence shown here is derived from an EMBL/GenBank/DDBJ whole genome shotgun (WGS) entry which is preliminary data.</text>
</comment>
<dbReference type="Proteomes" id="UP001152320">
    <property type="component" value="Chromosome 6"/>
</dbReference>
<gene>
    <name evidence="10" type="ORF">HOLleu_14248</name>
</gene>
<evidence type="ECO:0000313" key="11">
    <source>
        <dbReference type="Proteomes" id="UP001152320"/>
    </source>
</evidence>
<keyword evidence="11" id="KW-1185">Reference proteome</keyword>